<evidence type="ECO:0000313" key="1">
    <source>
        <dbReference type="EMBL" id="EDY60909.1"/>
    </source>
</evidence>
<dbReference type="PANTHER" id="PTHR39338">
    <property type="entry name" value="BLL5662 PROTEIN-RELATED"/>
    <property type="match status" value="1"/>
</dbReference>
<dbReference type="InterPro" id="IPR008912">
    <property type="entry name" value="Uncharacterised_CoxE"/>
</dbReference>
<dbReference type="HOGENOM" id="CLU_2572512_0_0_11"/>
<reference evidence="1" key="1">
    <citation type="submission" date="2009-10" db="EMBL/GenBank/DDBJ databases">
        <title>The genome sequence of Streptomyces sviceus strain ATCC 29083.</title>
        <authorList>
            <consortium name="The Broad Institute Genome Sequencing Platform"/>
            <consortium name="Broad Institute Microbial Sequencing Center"/>
            <person name="Fischbach M."/>
            <person name="Godfrey P."/>
            <person name="Ward D."/>
            <person name="Young S."/>
            <person name="Zeng Q."/>
            <person name="Koehrsen M."/>
            <person name="Alvarado L."/>
            <person name="Berlin A.M."/>
            <person name="Bochicchio J."/>
            <person name="Borenstein D."/>
            <person name="Chapman S.B."/>
            <person name="Chen Z."/>
            <person name="Engels R."/>
            <person name="Freedman E."/>
            <person name="Gellesch M."/>
            <person name="Goldberg J."/>
            <person name="Griggs A."/>
            <person name="Gujja S."/>
            <person name="Heilman E.R."/>
            <person name="Heiman D.I."/>
            <person name="Hepburn T.A."/>
            <person name="Howarth C."/>
            <person name="Jen D."/>
            <person name="Larson L."/>
            <person name="Lewis B."/>
            <person name="Mehta T."/>
            <person name="Park D."/>
            <person name="Pearson M."/>
            <person name="Richards J."/>
            <person name="Roberts A."/>
            <person name="Saif S."/>
            <person name="Shea T.D."/>
            <person name="Shenoy N."/>
            <person name="Sisk P."/>
            <person name="Stolte C."/>
            <person name="Sykes S.N."/>
            <person name="Thomson T."/>
            <person name="Walk T."/>
            <person name="White J."/>
            <person name="Yandava C."/>
            <person name="Straight P."/>
            <person name="Clardy J."/>
            <person name="Hung D."/>
            <person name="Kolter R."/>
            <person name="Mekalanos J."/>
            <person name="Walker S."/>
            <person name="Walsh C.T."/>
            <person name="Wieland-Brown L.C."/>
            <person name="Haas B."/>
            <person name="Nusbaum C."/>
            <person name="Birren B."/>
        </authorList>
    </citation>
    <scope>NUCLEOTIDE SEQUENCE [LARGE SCALE GENOMIC DNA]</scope>
    <source>
        <strain evidence="1">ATCC 29083</strain>
    </source>
</reference>
<gene>
    <name evidence="1" type="ORF">SSEG_10188</name>
</gene>
<accession>B5I754</accession>
<dbReference type="Pfam" id="PF05762">
    <property type="entry name" value="VWA_CoxE"/>
    <property type="match status" value="1"/>
</dbReference>
<dbReference type="PANTHER" id="PTHR39338:SF6">
    <property type="entry name" value="BLL5662 PROTEIN"/>
    <property type="match status" value="1"/>
</dbReference>
<protein>
    <recommendedName>
        <fullName evidence="3">VWA containing CoxE family protein</fullName>
    </recommendedName>
</protein>
<dbReference type="RefSeq" id="WP_007386639.1">
    <property type="nucleotide sequence ID" value="NZ_CM000951.1"/>
</dbReference>
<organism evidence="1 2">
    <name type="scientific">Streptomyces sviceus (strain ATCC 29083 / DSM 924 / JCM 4929 / NBRC 13980 / NCIMB 11184 / NRRL 5439 / UC 5370)</name>
    <dbReference type="NCBI Taxonomy" id="463191"/>
    <lineage>
        <taxon>Bacteria</taxon>
        <taxon>Bacillati</taxon>
        <taxon>Actinomycetota</taxon>
        <taxon>Actinomycetes</taxon>
        <taxon>Kitasatosporales</taxon>
        <taxon>Streptomycetaceae</taxon>
        <taxon>Streptomyces</taxon>
    </lineage>
</organism>
<proteinExistence type="predicted"/>
<dbReference type="eggNOG" id="COG3552">
    <property type="taxonomic scope" value="Bacteria"/>
</dbReference>
<sequence>MVVLSDGWERGDPELLAARMRRLHRLAHRVIWADPIKARPGYAALAAGTAVALPSVDAFVEGHSLAALERPAAVVKGADDA</sequence>
<dbReference type="AlphaFoldDB" id="B5I754"/>
<name>B5I754_STRX2</name>
<keyword evidence="2" id="KW-1185">Reference proteome</keyword>
<dbReference type="Proteomes" id="UP000002785">
    <property type="component" value="Chromosome"/>
</dbReference>
<dbReference type="EMBL" id="CM000951">
    <property type="protein sequence ID" value="EDY60909.1"/>
    <property type="molecule type" value="Genomic_DNA"/>
</dbReference>
<evidence type="ECO:0000313" key="2">
    <source>
        <dbReference type="Proteomes" id="UP000002785"/>
    </source>
</evidence>
<evidence type="ECO:0008006" key="3">
    <source>
        <dbReference type="Google" id="ProtNLM"/>
    </source>
</evidence>